<dbReference type="GO" id="GO:0005524">
    <property type="term" value="F:ATP binding"/>
    <property type="evidence" value="ECO:0007669"/>
    <property type="project" value="UniProtKB-KW"/>
</dbReference>
<keyword evidence="6" id="KW-0547">Nucleotide-binding</keyword>
<evidence type="ECO:0000256" key="7">
    <source>
        <dbReference type="ARBA" id="ARBA00022777"/>
    </source>
</evidence>
<evidence type="ECO:0000256" key="8">
    <source>
        <dbReference type="ARBA" id="ARBA00022840"/>
    </source>
</evidence>
<keyword evidence="4" id="KW-0723">Serine/threonine-protein kinase</keyword>
<dbReference type="Gene3D" id="3.30.310.80">
    <property type="entry name" value="Kinase associated domain 1, KA1"/>
    <property type="match status" value="1"/>
</dbReference>
<dbReference type="CDD" id="cd12122">
    <property type="entry name" value="AMPKA_C"/>
    <property type="match status" value="1"/>
</dbReference>
<dbReference type="InterPro" id="IPR000719">
    <property type="entry name" value="Prot_kinase_dom"/>
</dbReference>
<evidence type="ECO:0000256" key="11">
    <source>
        <dbReference type="ARBA" id="ARBA00047899"/>
    </source>
</evidence>
<dbReference type="InterPro" id="IPR032270">
    <property type="entry name" value="AMPK_C"/>
</dbReference>
<dbReference type="EC" id="2.7.11.1" evidence="3"/>
<evidence type="ECO:0000256" key="9">
    <source>
        <dbReference type="ARBA" id="ARBA00023242"/>
    </source>
</evidence>
<evidence type="ECO:0000256" key="6">
    <source>
        <dbReference type="ARBA" id="ARBA00022741"/>
    </source>
</evidence>
<keyword evidence="15" id="KW-1185">Reference proteome</keyword>
<evidence type="ECO:0000259" key="13">
    <source>
        <dbReference type="PROSITE" id="PS50011"/>
    </source>
</evidence>
<dbReference type="Gene3D" id="1.10.510.10">
    <property type="entry name" value="Transferase(Phosphotransferase) domain 1"/>
    <property type="match status" value="1"/>
</dbReference>
<dbReference type="SMART" id="SM00220">
    <property type="entry name" value="S_TKc"/>
    <property type="match status" value="1"/>
</dbReference>
<sequence>MVMEYAGNELFNYIVERGRMTEDDARRFFQQIISAIEYCHRHNVVHRDIKPENILLDEFNNVKIADFGLSNLMTDGDFLKTSCGSPNYAAPEVISGKLYAGAEVDVWSCGVILYVMLCGRLPFDDDYIPALFKKINGGIFTLPSYLSHDTKSILSSMLVVDPLKRATIADLRNTSWFNVNLPDYLKPLPEYKEAPTSEADKAVVEELTKKMGYSHDTILFALAEKDNNQIKVAYQLLIDRNKLVEASLSREFKGNVRLTSNVSREATNSTRKMEFAQAQNDIDESSSGKNSNQNSLLAVPAKNTEITILSSSLPKNNLDIPPNQKKSKNKSKWHFGIRSRSPPLDIMLELYRALQNIGMQWKTIDAYHVKCKYKTIKNTEVFFDMQLFRVESNNYLVDFRNTTPPYEQHLKGQKEDTPIELVNLSAFAFFDACSKMITELAISA</sequence>
<dbReference type="Pfam" id="PF08587">
    <property type="entry name" value="UBA_2"/>
    <property type="match status" value="1"/>
</dbReference>
<organism evidence="14 15">
    <name type="scientific">Clydaea vesicula</name>
    <dbReference type="NCBI Taxonomy" id="447962"/>
    <lineage>
        <taxon>Eukaryota</taxon>
        <taxon>Fungi</taxon>
        <taxon>Fungi incertae sedis</taxon>
        <taxon>Chytridiomycota</taxon>
        <taxon>Chytridiomycota incertae sedis</taxon>
        <taxon>Chytridiomycetes</taxon>
        <taxon>Lobulomycetales</taxon>
        <taxon>Lobulomycetaceae</taxon>
        <taxon>Clydaea</taxon>
    </lineage>
</organism>
<dbReference type="SUPFAM" id="SSF103243">
    <property type="entry name" value="KA1-like"/>
    <property type="match status" value="1"/>
</dbReference>
<comment type="catalytic activity">
    <reaction evidence="11">
        <text>L-threonyl-[protein] + ATP = O-phospho-L-threonyl-[protein] + ADP + H(+)</text>
        <dbReference type="Rhea" id="RHEA:46608"/>
        <dbReference type="Rhea" id="RHEA-COMP:11060"/>
        <dbReference type="Rhea" id="RHEA-COMP:11605"/>
        <dbReference type="ChEBI" id="CHEBI:15378"/>
        <dbReference type="ChEBI" id="CHEBI:30013"/>
        <dbReference type="ChEBI" id="CHEBI:30616"/>
        <dbReference type="ChEBI" id="CHEBI:61977"/>
        <dbReference type="ChEBI" id="CHEBI:456216"/>
        <dbReference type="EC" id="2.7.11.1"/>
    </reaction>
</comment>
<dbReference type="PROSITE" id="PS50011">
    <property type="entry name" value="PROTEIN_KINASE_DOM"/>
    <property type="match status" value="1"/>
</dbReference>
<evidence type="ECO:0000256" key="2">
    <source>
        <dbReference type="ARBA" id="ARBA00006234"/>
    </source>
</evidence>
<dbReference type="InterPro" id="IPR011009">
    <property type="entry name" value="Kinase-like_dom_sf"/>
</dbReference>
<reference evidence="14" key="1">
    <citation type="submission" date="2020-05" db="EMBL/GenBank/DDBJ databases">
        <title>Phylogenomic resolution of chytrid fungi.</title>
        <authorList>
            <person name="Stajich J.E."/>
            <person name="Amses K."/>
            <person name="Simmons R."/>
            <person name="Seto K."/>
            <person name="Myers J."/>
            <person name="Bonds A."/>
            <person name="Quandt C.A."/>
            <person name="Barry K."/>
            <person name="Liu P."/>
            <person name="Grigoriev I."/>
            <person name="Longcore J.E."/>
            <person name="James T.Y."/>
        </authorList>
    </citation>
    <scope>NUCLEOTIDE SEQUENCE</scope>
    <source>
        <strain evidence="14">JEL0476</strain>
    </source>
</reference>
<dbReference type="GO" id="GO:0004674">
    <property type="term" value="F:protein serine/threonine kinase activity"/>
    <property type="evidence" value="ECO:0007669"/>
    <property type="project" value="UniProtKB-KW"/>
</dbReference>
<dbReference type="GO" id="GO:0005634">
    <property type="term" value="C:nucleus"/>
    <property type="evidence" value="ECO:0007669"/>
    <property type="project" value="UniProtKB-SubCell"/>
</dbReference>
<dbReference type="PROSITE" id="PS00108">
    <property type="entry name" value="PROTEIN_KINASE_ST"/>
    <property type="match status" value="1"/>
</dbReference>
<dbReference type="Pfam" id="PF00069">
    <property type="entry name" value="Pkinase"/>
    <property type="match status" value="1"/>
</dbReference>
<proteinExistence type="inferred from homology"/>
<feature type="domain" description="Protein kinase" evidence="13">
    <location>
        <begin position="1"/>
        <end position="177"/>
    </location>
</feature>
<dbReference type="AlphaFoldDB" id="A0AAD5Y3K0"/>
<evidence type="ECO:0000256" key="1">
    <source>
        <dbReference type="ARBA" id="ARBA00004123"/>
    </source>
</evidence>
<dbReference type="InterPro" id="IPR028375">
    <property type="entry name" value="KA1/Ssp2_C"/>
</dbReference>
<dbReference type="Pfam" id="PF16579">
    <property type="entry name" value="AdenylateSensor"/>
    <property type="match status" value="1"/>
</dbReference>
<evidence type="ECO:0000256" key="12">
    <source>
        <dbReference type="ARBA" id="ARBA00048679"/>
    </source>
</evidence>
<gene>
    <name evidence="14" type="primary">SNF1</name>
    <name evidence="14" type="ORF">HK099_000078</name>
</gene>
<dbReference type="FunFam" id="1.10.510.10:FF:000407">
    <property type="entry name" value="Non-specific serine/threonine protein kinase"/>
    <property type="match status" value="1"/>
</dbReference>
<comment type="catalytic activity">
    <reaction evidence="12">
        <text>L-seryl-[protein] + ATP = O-phospho-L-seryl-[protein] + ADP + H(+)</text>
        <dbReference type="Rhea" id="RHEA:17989"/>
        <dbReference type="Rhea" id="RHEA-COMP:9863"/>
        <dbReference type="Rhea" id="RHEA-COMP:11604"/>
        <dbReference type="ChEBI" id="CHEBI:15378"/>
        <dbReference type="ChEBI" id="CHEBI:29999"/>
        <dbReference type="ChEBI" id="CHEBI:30616"/>
        <dbReference type="ChEBI" id="CHEBI:83421"/>
        <dbReference type="ChEBI" id="CHEBI:456216"/>
        <dbReference type="EC" id="2.7.11.1"/>
    </reaction>
</comment>
<evidence type="ECO:0000256" key="10">
    <source>
        <dbReference type="ARBA" id="ARBA00023277"/>
    </source>
</evidence>
<dbReference type="PANTHER" id="PTHR24346">
    <property type="entry name" value="MAP/MICROTUBULE AFFINITY-REGULATING KINASE"/>
    <property type="match status" value="1"/>
</dbReference>
<comment type="caution">
    <text evidence="14">The sequence shown here is derived from an EMBL/GenBank/DDBJ whole genome shotgun (WGS) entry which is preliminary data.</text>
</comment>
<name>A0AAD5Y3K0_9FUNG</name>
<comment type="similarity">
    <text evidence="2">Belongs to the protein kinase superfamily. CAMK Ser/Thr protein kinase family. SNF1 subfamily.</text>
</comment>
<evidence type="ECO:0000256" key="5">
    <source>
        <dbReference type="ARBA" id="ARBA00022679"/>
    </source>
</evidence>
<dbReference type="GO" id="GO:0005737">
    <property type="term" value="C:cytoplasm"/>
    <property type="evidence" value="ECO:0007669"/>
    <property type="project" value="TreeGrafter"/>
</dbReference>
<dbReference type="EMBL" id="JADGJW010000010">
    <property type="protein sequence ID" value="KAJ3227824.1"/>
    <property type="molecule type" value="Genomic_DNA"/>
</dbReference>
<dbReference type="SUPFAM" id="SSF56112">
    <property type="entry name" value="Protein kinase-like (PK-like)"/>
    <property type="match status" value="1"/>
</dbReference>
<evidence type="ECO:0000313" key="15">
    <source>
        <dbReference type="Proteomes" id="UP001211065"/>
    </source>
</evidence>
<evidence type="ECO:0000256" key="4">
    <source>
        <dbReference type="ARBA" id="ARBA00022527"/>
    </source>
</evidence>
<protein>
    <recommendedName>
        <fullName evidence="3">non-specific serine/threonine protein kinase</fullName>
        <ecNumber evidence="3">2.7.11.1</ecNumber>
    </recommendedName>
</protein>
<keyword evidence="7 14" id="KW-0418">Kinase</keyword>
<keyword evidence="9" id="KW-0539">Nucleus</keyword>
<comment type="subcellular location">
    <subcellularLocation>
        <location evidence="1">Nucleus</location>
    </subcellularLocation>
</comment>
<evidence type="ECO:0000313" key="14">
    <source>
        <dbReference type="EMBL" id="KAJ3227824.1"/>
    </source>
</evidence>
<dbReference type="InterPro" id="IPR008271">
    <property type="entry name" value="Ser/Thr_kinase_AS"/>
</dbReference>
<dbReference type="PANTHER" id="PTHR24346:SF110">
    <property type="entry name" value="NON-SPECIFIC SERINE_THREONINE PROTEIN KINASE"/>
    <property type="match status" value="1"/>
</dbReference>
<keyword evidence="10" id="KW-0119">Carbohydrate metabolism</keyword>
<evidence type="ECO:0000256" key="3">
    <source>
        <dbReference type="ARBA" id="ARBA00012513"/>
    </source>
</evidence>
<dbReference type="GO" id="GO:0035556">
    <property type="term" value="P:intracellular signal transduction"/>
    <property type="evidence" value="ECO:0007669"/>
    <property type="project" value="TreeGrafter"/>
</dbReference>
<keyword evidence="5" id="KW-0808">Transferase</keyword>
<dbReference type="Proteomes" id="UP001211065">
    <property type="component" value="Unassembled WGS sequence"/>
</dbReference>
<dbReference type="InterPro" id="IPR013896">
    <property type="entry name" value="SNF1_UBA"/>
</dbReference>
<accession>A0AAD5Y3K0</accession>
<keyword evidence="8" id="KW-0067">ATP-binding</keyword>